<dbReference type="WBParaSite" id="HCON_00099992-00001">
    <property type="protein sequence ID" value="HCON_00099992-00001"/>
    <property type="gene ID" value="HCON_00099992"/>
</dbReference>
<evidence type="ECO:0000313" key="3">
    <source>
        <dbReference type="WBParaSite" id="HCON_00099992-00001"/>
    </source>
</evidence>
<dbReference type="SUPFAM" id="SSF81321">
    <property type="entry name" value="Family A G protein-coupled receptor-like"/>
    <property type="match status" value="1"/>
</dbReference>
<proteinExistence type="predicted"/>
<name>A0A912MII7_HAECO</name>
<sequence>MSTVQDDPLPILIYVISAISLLLNTFFLVLYFRCPLKKIHSYKYFFLLTVLEDIVYTITFTPIIPRIVSKNYFMIFIVTGIINIIEDQMHLFCILPTVCMSFFVASILVINGFVYRYLHLRRIQFIQNLSRKKTVIIASLINLAVLSNVFIVIHVAFWPSDGFIHTVADYVDIPGIDINASAFLGFSIKYGTDYFHLALTIEMMFLLIAMVLVNVYCAKKIVGFLKNVKHKNNFISLQQQMFILLLIQAACPLIFLAVPYF</sequence>
<dbReference type="Pfam" id="PF10326">
    <property type="entry name" value="7TM_GPCR_Str"/>
    <property type="match status" value="1"/>
</dbReference>
<keyword evidence="1" id="KW-0472">Membrane</keyword>
<reference evidence="3" key="1">
    <citation type="submission" date="2022-10" db="UniProtKB">
        <authorList>
            <consortium name="WormBaseParasite"/>
        </authorList>
    </citation>
    <scope>IDENTIFICATION</scope>
    <source>
        <strain evidence="3">MHco3</strain>
    </source>
</reference>
<dbReference type="InterPro" id="IPR019423">
    <property type="entry name" value="7TM_GPCR_serpentine_rcpt_Srj"/>
</dbReference>
<accession>A0A912MII7</accession>
<dbReference type="PANTHER" id="PTHR45907:SF16">
    <property type="entry name" value="SERPENTINE RECEPTOR, CLASS J"/>
    <property type="match status" value="1"/>
</dbReference>
<keyword evidence="1" id="KW-0812">Transmembrane</keyword>
<feature type="transmembrane region" description="Helical" evidence="1">
    <location>
        <begin position="44"/>
        <end position="64"/>
    </location>
</feature>
<dbReference type="Proteomes" id="UP000025227">
    <property type="component" value="Unplaced"/>
</dbReference>
<dbReference type="OrthoDB" id="5875460at2759"/>
<dbReference type="AlphaFoldDB" id="A0A912MII7"/>
<evidence type="ECO:0000313" key="2">
    <source>
        <dbReference type="Proteomes" id="UP000025227"/>
    </source>
</evidence>
<feature type="transmembrane region" description="Helical" evidence="1">
    <location>
        <begin position="194"/>
        <end position="218"/>
    </location>
</feature>
<protein>
    <submittedName>
        <fullName evidence="3">7TM GPCR domain containing protein</fullName>
    </submittedName>
</protein>
<dbReference type="InterPro" id="IPR019428">
    <property type="entry name" value="7TM_GPCR_serpentine_rcpt_Str"/>
</dbReference>
<keyword evidence="1" id="KW-1133">Transmembrane helix</keyword>
<feature type="transmembrane region" description="Helical" evidence="1">
    <location>
        <begin position="135"/>
        <end position="157"/>
    </location>
</feature>
<feature type="transmembrane region" description="Helical" evidence="1">
    <location>
        <begin position="12"/>
        <end position="32"/>
    </location>
</feature>
<keyword evidence="2" id="KW-1185">Reference proteome</keyword>
<feature type="transmembrane region" description="Helical" evidence="1">
    <location>
        <begin position="89"/>
        <end position="114"/>
    </location>
</feature>
<feature type="transmembrane region" description="Helical" evidence="1">
    <location>
        <begin position="239"/>
        <end position="260"/>
    </location>
</feature>
<evidence type="ECO:0000256" key="1">
    <source>
        <dbReference type="SAM" id="Phobius"/>
    </source>
</evidence>
<dbReference type="PANTHER" id="PTHR45907">
    <property type="entry name" value="SERPENTINE RECEPTOR, CLASS J"/>
    <property type="match status" value="1"/>
</dbReference>
<organism evidence="2 3">
    <name type="scientific">Haemonchus contortus</name>
    <name type="common">Barber pole worm</name>
    <dbReference type="NCBI Taxonomy" id="6289"/>
    <lineage>
        <taxon>Eukaryota</taxon>
        <taxon>Metazoa</taxon>
        <taxon>Ecdysozoa</taxon>
        <taxon>Nematoda</taxon>
        <taxon>Chromadorea</taxon>
        <taxon>Rhabditida</taxon>
        <taxon>Rhabditina</taxon>
        <taxon>Rhabditomorpha</taxon>
        <taxon>Strongyloidea</taxon>
        <taxon>Trichostrongylidae</taxon>
        <taxon>Haemonchus</taxon>
    </lineage>
</organism>